<dbReference type="CDD" id="cd03789">
    <property type="entry name" value="GT9_LPS_heptosyltransferase"/>
    <property type="match status" value="1"/>
</dbReference>
<evidence type="ECO:0000256" key="1">
    <source>
        <dbReference type="ARBA" id="ARBA00022676"/>
    </source>
</evidence>
<dbReference type="Gene3D" id="3.40.50.2000">
    <property type="entry name" value="Glycogen Phosphorylase B"/>
    <property type="match status" value="2"/>
</dbReference>
<dbReference type="EMBL" id="JADOBH010000001">
    <property type="protein sequence ID" value="MBF7954796.1"/>
    <property type="molecule type" value="Genomic_DNA"/>
</dbReference>
<gene>
    <name evidence="3" type="primary">rfaQ</name>
    <name evidence="3" type="ORF">IV431_04390</name>
</gene>
<sequence length="389" mass="43873">MDTEMDIREEIVFSPDLPDRDPPARILVIKLRHFGDVLLITPLISTLKANYPRALIDVLVYGGTEVMLAGNKALYLTYTVDRTLKQQGLKQQYRGERALLNSLRGRHYDLILNLSDQWRAAFYCYQLHPKFSIGFRYPRRDNLLWRFCHSALVDTARHASQHTVMNNLSILQPLALRDRVTDVTMACRQRDVDHLALLCGKTPLTDYIVIQPSARWAFKNWSMASYSKLIDHLMQRGEKVVITGGPSAGESDTVRQILDGCLYPQDIINLAGKLDMPELAVLIDRAKLFIGVDSAPMHMAAALQTPSVVLFGPSNLRQWHPWQAPHTLIWAGNYRPLPSPEDIDTGTAERYLDAIPVADVITAVSRRLALLNAPVIRPATSQNCLPEMS</sequence>
<reference evidence="3 4" key="1">
    <citation type="submission" date="2020-11" db="EMBL/GenBank/DDBJ databases">
        <title>Taxonomic investigation of Rahnella spp.</title>
        <authorList>
            <person name="Lee S.D."/>
        </authorList>
    </citation>
    <scope>NUCLEOTIDE SEQUENCE [LARGE SCALE GENOMIC DNA]</scope>
    <source>
        <strain evidence="3 4">SAP-10</strain>
    </source>
</reference>
<keyword evidence="1" id="KW-0328">Glycosyltransferase</keyword>
<dbReference type="Proteomes" id="UP000600307">
    <property type="component" value="Unassembled WGS sequence"/>
</dbReference>
<dbReference type="NCBIfam" id="TIGR02201">
    <property type="entry name" value="heptsyl_trn_III"/>
    <property type="match status" value="1"/>
</dbReference>
<proteinExistence type="predicted"/>
<dbReference type="PANTHER" id="PTHR30160">
    <property type="entry name" value="TETRAACYLDISACCHARIDE 4'-KINASE-RELATED"/>
    <property type="match status" value="1"/>
</dbReference>
<evidence type="ECO:0000313" key="4">
    <source>
        <dbReference type="Proteomes" id="UP000600307"/>
    </source>
</evidence>
<keyword evidence="4" id="KW-1185">Reference proteome</keyword>
<comment type="caution">
    <text evidence="3">The sequence shown here is derived from an EMBL/GenBank/DDBJ whole genome shotgun (WGS) entry which is preliminary data.</text>
</comment>
<organism evidence="3 4">
    <name type="scientific">Rahnella victoriana</name>
    <dbReference type="NCBI Taxonomy" id="1510570"/>
    <lineage>
        <taxon>Bacteria</taxon>
        <taxon>Pseudomonadati</taxon>
        <taxon>Pseudomonadota</taxon>
        <taxon>Gammaproteobacteria</taxon>
        <taxon>Enterobacterales</taxon>
        <taxon>Yersiniaceae</taxon>
        <taxon>Rahnella</taxon>
    </lineage>
</organism>
<accession>A0ABS0DLN0</accession>
<dbReference type="InterPro" id="IPR002201">
    <property type="entry name" value="Glyco_trans_9"/>
</dbReference>
<evidence type="ECO:0000313" key="3">
    <source>
        <dbReference type="EMBL" id="MBF7954796.1"/>
    </source>
</evidence>
<dbReference type="SUPFAM" id="SSF53756">
    <property type="entry name" value="UDP-Glycosyltransferase/glycogen phosphorylase"/>
    <property type="match status" value="1"/>
</dbReference>
<keyword evidence="2" id="KW-0808">Transferase</keyword>
<dbReference type="Pfam" id="PF01075">
    <property type="entry name" value="Glyco_transf_9"/>
    <property type="match status" value="1"/>
</dbReference>
<dbReference type="PANTHER" id="PTHR30160:SF1">
    <property type="entry name" value="LIPOPOLYSACCHARIDE 1,2-N-ACETYLGLUCOSAMINETRANSFERASE-RELATED"/>
    <property type="match status" value="1"/>
</dbReference>
<dbReference type="InterPro" id="IPR011916">
    <property type="entry name" value="LipoPS_heptosylTferase-III"/>
</dbReference>
<evidence type="ECO:0000256" key="2">
    <source>
        <dbReference type="ARBA" id="ARBA00022679"/>
    </source>
</evidence>
<dbReference type="InterPro" id="IPR051199">
    <property type="entry name" value="LPS_LOS_Heptosyltrfase"/>
</dbReference>
<protein>
    <submittedName>
        <fullName evidence="3">Lipopolysaccharide heptosyltransferase III</fullName>
    </submittedName>
</protein>
<name>A0ABS0DLN0_9GAMM</name>